<dbReference type="GO" id="GO:0005739">
    <property type="term" value="C:mitochondrion"/>
    <property type="evidence" value="ECO:0007669"/>
    <property type="project" value="TreeGrafter"/>
</dbReference>
<evidence type="ECO:0000313" key="10">
    <source>
        <dbReference type="EMBL" id="PIK45373.1"/>
    </source>
</evidence>
<dbReference type="InterPro" id="IPR006073">
    <property type="entry name" value="GTP-bd"/>
</dbReference>
<dbReference type="NCBIfam" id="TIGR03598">
    <property type="entry name" value="GTPase_YsxC"/>
    <property type="match status" value="1"/>
</dbReference>
<dbReference type="InterPro" id="IPR052279">
    <property type="entry name" value="EngB_GTPase"/>
</dbReference>
<name>A0A2G8KBM0_STIJA</name>
<comment type="cofactor">
    <cofactor evidence="1">
        <name>Mg(2+)</name>
        <dbReference type="ChEBI" id="CHEBI:18420"/>
    </cofactor>
</comment>
<evidence type="ECO:0000256" key="3">
    <source>
        <dbReference type="ARBA" id="ARBA00015370"/>
    </source>
</evidence>
<keyword evidence="6" id="KW-0460">Magnesium</keyword>
<dbReference type="Gene3D" id="3.40.50.300">
    <property type="entry name" value="P-loop containing nucleotide triphosphate hydrolases"/>
    <property type="match status" value="1"/>
</dbReference>
<dbReference type="STRING" id="307972.A0A2G8KBM0"/>
<protein>
    <recommendedName>
        <fullName evidence="3">GTP-binding protein 8</fullName>
    </recommendedName>
</protein>
<dbReference type="CDD" id="cd01876">
    <property type="entry name" value="YihA_EngB"/>
    <property type="match status" value="1"/>
</dbReference>
<feature type="transmembrane region" description="Helical" evidence="8">
    <location>
        <begin position="187"/>
        <end position="205"/>
    </location>
</feature>
<dbReference type="Proteomes" id="UP000230750">
    <property type="component" value="Unassembled WGS sequence"/>
</dbReference>
<dbReference type="PANTHER" id="PTHR46498">
    <property type="entry name" value="GTP-BINDING PROTEIN 8"/>
    <property type="match status" value="1"/>
</dbReference>
<evidence type="ECO:0000256" key="1">
    <source>
        <dbReference type="ARBA" id="ARBA00001946"/>
    </source>
</evidence>
<evidence type="ECO:0000256" key="5">
    <source>
        <dbReference type="ARBA" id="ARBA00022741"/>
    </source>
</evidence>
<dbReference type="InterPro" id="IPR019987">
    <property type="entry name" value="GTP-bd_ribosome_bio_YsxC"/>
</dbReference>
<dbReference type="OrthoDB" id="391988at2759"/>
<evidence type="ECO:0000256" key="4">
    <source>
        <dbReference type="ARBA" id="ARBA00022723"/>
    </source>
</evidence>
<reference evidence="10 11" key="1">
    <citation type="journal article" date="2017" name="PLoS Biol.">
        <title>The sea cucumber genome provides insights into morphological evolution and visceral regeneration.</title>
        <authorList>
            <person name="Zhang X."/>
            <person name="Sun L."/>
            <person name="Yuan J."/>
            <person name="Sun Y."/>
            <person name="Gao Y."/>
            <person name="Zhang L."/>
            <person name="Li S."/>
            <person name="Dai H."/>
            <person name="Hamel J.F."/>
            <person name="Liu C."/>
            <person name="Yu Y."/>
            <person name="Liu S."/>
            <person name="Lin W."/>
            <person name="Guo K."/>
            <person name="Jin S."/>
            <person name="Xu P."/>
            <person name="Storey K.B."/>
            <person name="Huan P."/>
            <person name="Zhang T."/>
            <person name="Zhou Y."/>
            <person name="Zhang J."/>
            <person name="Lin C."/>
            <person name="Li X."/>
            <person name="Xing L."/>
            <person name="Huo D."/>
            <person name="Sun M."/>
            <person name="Wang L."/>
            <person name="Mercier A."/>
            <person name="Li F."/>
            <person name="Yang H."/>
            <person name="Xiang J."/>
        </authorList>
    </citation>
    <scope>NUCLEOTIDE SEQUENCE [LARGE SCALE GENOMIC DNA]</scope>
    <source>
        <strain evidence="10">Shaxun</strain>
        <tissue evidence="10">Muscle</tissue>
    </source>
</reference>
<dbReference type="InterPro" id="IPR030393">
    <property type="entry name" value="G_ENGB_dom"/>
</dbReference>
<dbReference type="SUPFAM" id="SSF52540">
    <property type="entry name" value="P-loop containing nucleoside triphosphate hydrolases"/>
    <property type="match status" value="1"/>
</dbReference>
<dbReference type="AlphaFoldDB" id="A0A2G8KBM0"/>
<evidence type="ECO:0000256" key="6">
    <source>
        <dbReference type="ARBA" id="ARBA00022842"/>
    </source>
</evidence>
<keyword evidence="11" id="KW-1185">Reference proteome</keyword>
<evidence type="ECO:0000259" key="9">
    <source>
        <dbReference type="PROSITE" id="PS51706"/>
    </source>
</evidence>
<dbReference type="EMBL" id="MRZV01000716">
    <property type="protein sequence ID" value="PIK45373.1"/>
    <property type="molecule type" value="Genomic_DNA"/>
</dbReference>
<keyword evidence="8" id="KW-0812">Transmembrane</keyword>
<dbReference type="InterPro" id="IPR027417">
    <property type="entry name" value="P-loop_NTPase"/>
</dbReference>
<keyword evidence="8" id="KW-1133">Transmembrane helix</keyword>
<dbReference type="GO" id="GO:0005525">
    <property type="term" value="F:GTP binding"/>
    <property type="evidence" value="ECO:0007669"/>
    <property type="project" value="UniProtKB-KW"/>
</dbReference>
<keyword evidence="7" id="KW-0342">GTP-binding</keyword>
<comment type="similarity">
    <text evidence="2">Belongs to the TRAFAC class TrmE-Era-EngA-EngB-Septin-like GTPase superfamily. EngB GTPase family.</text>
</comment>
<evidence type="ECO:0000313" key="11">
    <source>
        <dbReference type="Proteomes" id="UP000230750"/>
    </source>
</evidence>
<evidence type="ECO:0000256" key="7">
    <source>
        <dbReference type="ARBA" id="ARBA00023134"/>
    </source>
</evidence>
<organism evidence="10 11">
    <name type="scientific">Stichopus japonicus</name>
    <name type="common">Sea cucumber</name>
    <dbReference type="NCBI Taxonomy" id="307972"/>
    <lineage>
        <taxon>Eukaryota</taxon>
        <taxon>Metazoa</taxon>
        <taxon>Echinodermata</taxon>
        <taxon>Eleutherozoa</taxon>
        <taxon>Echinozoa</taxon>
        <taxon>Holothuroidea</taxon>
        <taxon>Aspidochirotacea</taxon>
        <taxon>Aspidochirotida</taxon>
        <taxon>Stichopodidae</taxon>
        <taxon>Apostichopus</taxon>
    </lineage>
</organism>
<comment type="caution">
    <text evidence="10">The sequence shown here is derived from an EMBL/GenBank/DDBJ whole genome shotgun (WGS) entry which is preliminary data.</text>
</comment>
<dbReference type="PANTHER" id="PTHR46498:SF1">
    <property type="entry name" value="GTP-BINDING PROTEIN 8"/>
    <property type="match status" value="1"/>
</dbReference>
<sequence length="242" mass="26886">MSRVTLTNLANLSGGPRIAKTIAFLGRSNVGKSSLIKELLNAAPKVQVRTSKTPGHTKLVNFFEVGNAFMLVDMPGYGYRQPENFERSAEGYLNNSKRLSMTFLLVDSSVGLQPADYIAIDMLNEFGLPFTFILTKYDKAGKRALYSTLLDLRETMDKKAPTCFPQPFLVSLAFSFCSHITCGKEPVLLAFWMIFGVCVCLYAGLKSFIGPMWPAGCFFRNPNRTPDRSLIEPLNEPLIKAC</sequence>
<keyword evidence="4" id="KW-0479">Metal-binding</keyword>
<dbReference type="GO" id="GO:0046872">
    <property type="term" value="F:metal ion binding"/>
    <property type="evidence" value="ECO:0007669"/>
    <property type="project" value="UniProtKB-KW"/>
</dbReference>
<dbReference type="PROSITE" id="PS51706">
    <property type="entry name" value="G_ENGB"/>
    <property type="match status" value="1"/>
</dbReference>
<dbReference type="Pfam" id="PF01926">
    <property type="entry name" value="MMR_HSR1"/>
    <property type="match status" value="1"/>
</dbReference>
<evidence type="ECO:0000256" key="2">
    <source>
        <dbReference type="ARBA" id="ARBA00009638"/>
    </source>
</evidence>
<keyword evidence="5" id="KW-0547">Nucleotide-binding</keyword>
<keyword evidence="8" id="KW-0472">Membrane</keyword>
<accession>A0A2G8KBM0</accession>
<feature type="domain" description="EngB-type G" evidence="9">
    <location>
        <begin position="18"/>
        <end position="194"/>
    </location>
</feature>
<proteinExistence type="inferred from homology"/>
<evidence type="ECO:0000256" key="8">
    <source>
        <dbReference type="SAM" id="Phobius"/>
    </source>
</evidence>
<gene>
    <name evidence="10" type="ORF">BSL78_17755</name>
</gene>